<accession>A0A382YE08</accession>
<name>A0A382YE08_9ZZZZ</name>
<proteinExistence type="predicted"/>
<feature type="compositionally biased region" description="Basic and acidic residues" evidence="1">
    <location>
        <begin position="1"/>
        <end position="18"/>
    </location>
</feature>
<sequence>MPKKSEFFKEGNKSDTDLRTTLNDPFFETGEDPYKECSNPNDPDDKSLCIVIQDASPFDGAVIKYTSFKLVEQDLTGDDIACQYEYDIEVPPHDLGYKLTEEDGKEFEKRLGEWIIEIIQKQMDKYAAADRDNNIKEFITQ</sequence>
<evidence type="ECO:0000313" key="2">
    <source>
        <dbReference type="EMBL" id="SVD81536.1"/>
    </source>
</evidence>
<evidence type="ECO:0000256" key="1">
    <source>
        <dbReference type="SAM" id="MobiDB-lite"/>
    </source>
</evidence>
<reference evidence="2" key="1">
    <citation type="submission" date="2018-05" db="EMBL/GenBank/DDBJ databases">
        <authorList>
            <person name="Lanie J.A."/>
            <person name="Ng W.-L."/>
            <person name="Kazmierczak K.M."/>
            <person name="Andrzejewski T.M."/>
            <person name="Davidsen T.M."/>
            <person name="Wayne K.J."/>
            <person name="Tettelin H."/>
            <person name="Glass J.I."/>
            <person name="Rusch D."/>
            <person name="Podicherti R."/>
            <person name="Tsui H.-C.T."/>
            <person name="Winkler M.E."/>
        </authorList>
    </citation>
    <scope>NUCLEOTIDE SEQUENCE</scope>
</reference>
<protein>
    <submittedName>
        <fullName evidence="2">Uncharacterized protein</fullName>
    </submittedName>
</protein>
<dbReference type="EMBL" id="UINC01175090">
    <property type="protein sequence ID" value="SVD81536.1"/>
    <property type="molecule type" value="Genomic_DNA"/>
</dbReference>
<gene>
    <name evidence="2" type="ORF">METZ01_LOCUS434390</name>
</gene>
<feature type="region of interest" description="Disordered" evidence="1">
    <location>
        <begin position="1"/>
        <end position="24"/>
    </location>
</feature>
<organism evidence="2">
    <name type="scientific">marine metagenome</name>
    <dbReference type="NCBI Taxonomy" id="408172"/>
    <lineage>
        <taxon>unclassified sequences</taxon>
        <taxon>metagenomes</taxon>
        <taxon>ecological metagenomes</taxon>
    </lineage>
</organism>
<dbReference type="AlphaFoldDB" id="A0A382YE08"/>